<feature type="signal peptide" evidence="1">
    <location>
        <begin position="1"/>
        <end position="25"/>
    </location>
</feature>
<dbReference type="AlphaFoldDB" id="A0A147BUT5"/>
<proteinExistence type="predicted"/>
<reference evidence="2" key="1">
    <citation type="journal article" date="2018" name="PLoS Negl. Trop. Dis.">
        <title>Sialome diversity of ticks revealed by RNAseq of single tick salivary glands.</title>
        <authorList>
            <person name="Perner J."/>
            <person name="Kropackova S."/>
            <person name="Kopacek P."/>
            <person name="Ribeiro J.M."/>
        </authorList>
    </citation>
    <scope>NUCLEOTIDE SEQUENCE</scope>
    <source>
        <strain evidence="2">Siblings of single egg batch collected in Ceske Budejovice</strain>
        <tissue evidence="2">Salivary glands</tissue>
    </source>
</reference>
<sequence length="170" mass="18473">MWPVPPQQAQITLLVMLGRSGHCQALCPGAPQLEQRGPPSRSFSRRVPLSRASSRSCMRRRSFWPSGTSTPCRIISLILSTALRTLSWLEAVTKAWSGSSSPGRGWPSLRPTLPSFTEPLPRMMILAPVSFSRDLSVFPRGPMSSPTKLMSGCSSCGIITFSLTRISGGL</sequence>
<organism evidence="2">
    <name type="scientific">Ixodes ricinus</name>
    <name type="common">Common tick</name>
    <name type="synonym">Acarus ricinus</name>
    <dbReference type="NCBI Taxonomy" id="34613"/>
    <lineage>
        <taxon>Eukaryota</taxon>
        <taxon>Metazoa</taxon>
        <taxon>Ecdysozoa</taxon>
        <taxon>Arthropoda</taxon>
        <taxon>Chelicerata</taxon>
        <taxon>Arachnida</taxon>
        <taxon>Acari</taxon>
        <taxon>Parasitiformes</taxon>
        <taxon>Ixodida</taxon>
        <taxon>Ixodoidea</taxon>
        <taxon>Ixodidae</taxon>
        <taxon>Ixodinae</taxon>
        <taxon>Ixodes</taxon>
    </lineage>
</organism>
<accession>A0A147BUT5</accession>
<evidence type="ECO:0000313" key="2">
    <source>
        <dbReference type="EMBL" id="JAR94567.1"/>
    </source>
</evidence>
<feature type="chain" id="PRO_5007542918" description="Secreted protein" evidence="1">
    <location>
        <begin position="26"/>
        <end position="170"/>
    </location>
</feature>
<protein>
    <recommendedName>
        <fullName evidence="3">Secreted protein</fullName>
    </recommendedName>
</protein>
<evidence type="ECO:0008006" key="3">
    <source>
        <dbReference type="Google" id="ProtNLM"/>
    </source>
</evidence>
<dbReference type="EMBL" id="GEGO01000837">
    <property type="protein sequence ID" value="JAR94567.1"/>
    <property type="molecule type" value="Transcribed_RNA"/>
</dbReference>
<evidence type="ECO:0000256" key="1">
    <source>
        <dbReference type="SAM" id="SignalP"/>
    </source>
</evidence>
<keyword evidence="1" id="KW-0732">Signal</keyword>
<name>A0A147BUT5_IXORI</name>